<keyword evidence="3" id="KW-1185">Reference proteome</keyword>
<evidence type="ECO:0000313" key="2">
    <source>
        <dbReference type="EMBL" id="OAJ54103.1"/>
    </source>
</evidence>
<dbReference type="EMBL" id="LXKA01000369">
    <property type="protein sequence ID" value="OAJ52832.1"/>
    <property type="molecule type" value="Genomic_DNA"/>
</dbReference>
<evidence type="ECO:0000313" key="4">
    <source>
        <dbReference type="Proteomes" id="UP000078116"/>
    </source>
</evidence>
<evidence type="ECO:0000313" key="3">
    <source>
        <dbReference type="Proteomes" id="UP000077961"/>
    </source>
</evidence>
<comment type="caution">
    <text evidence="1">The sequence shown here is derived from an EMBL/GenBank/DDBJ whole genome shotgun (WGS) entry which is preliminary data.</text>
</comment>
<protein>
    <submittedName>
        <fullName evidence="1">Uncharacterized protein</fullName>
    </submittedName>
</protein>
<dbReference type="EMBL" id="LXJZ01000208">
    <property type="protein sequence ID" value="OAJ54103.1"/>
    <property type="molecule type" value="Genomic_DNA"/>
</dbReference>
<dbReference type="Proteomes" id="UP000078116">
    <property type="component" value="Unassembled WGS sequence"/>
</dbReference>
<evidence type="ECO:0000313" key="1">
    <source>
        <dbReference type="EMBL" id="OAJ52832.1"/>
    </source>
</evidence>
<accession>A0A1A9MYY6</accession>
<reference evidence="3 4" key="1">
    <citation type="submission" date="2016-04" db="EMBL/GenBank/DDBJ databases">
        <title>Reclassification of Paraburkholderia panaciterrae (Farh et al. 2015) Dobritsa &amp; Samadpour 2016 as a later homotypic synonym of Paraburkholderia ginsengiterrae (Farh et al. 2015) Dobritsa &amp; Samadpour 2016.</title>
        <authorList>
            <person name="Dobritsa A.P."/>
            <person name="Kutumbaka K."/>
            <person name="Samadpour M."/>
        </authorList>
    </citation>
    <scope>NUCLEOTIDE SEQUENCE [LARGE SCALE GENOMIC DNA]</scope>
    <source>
        <strain evidence="1 4">DCY85</strain>
        <strain evidence="2 3">DCY85-1</strain>
    </source>
</reference>
<gene>
    <name evidence="2" type="ORF">A6V36_36720</name>
    <name evidence="1" type="ORF">A6V37_36535</name>
</gene>
<dbReference type="Proteomes" id="UP000077961">
    <property type="component" value="Unassembled WGS sequence"/>
</dbReference>
<dbReference type="AlphaFoldDB" id="A0A1A9MYY6"/>
<sequence length="80" mass="8794">MPMGLLQFLAGRYGVRIRSNGRYWKPEFPLDERSGDLPIFVSTSFQAAVLLPELIGALADFFGKSQIVHAVIPLSYGVPA</sequence>
<proteinExistence type="predicted"/>
<name>A0A1A9MYY6_9BURK</name>
<organism evidence="1 4">
    <name type="scientific">Paraburkholderia ginsengiterrae</name>
    <dbReference type="NCBI Taxonomy" id="1462993"/>
    <lineage>
        <taxon>Bacteria</taxon>
        <taxon>Pseudomonadati</taxon>
        <taxon>Pseudomonadota</taxon>
        <taxon>Betaproteobacteria</taxon>
        <taxon>Burkholderiales</taxon>
        <taxon>Burkholderiaceae</taxon>
        <taxon>Paraburkholderia</taxon>
    </lineage>
</organism>